<dbReference type="Proteomes" id="UP000051660">
    <property type="component" value="Unassembled WGS sequence"/>
</dbReference>
<accession>A0A0R3MNA3</accession>
<organism evidence="1 2">
    <name type="scientific">Bradyrhizobium lablabi</name>
    <dbReference type="NCBI Taxonomy" id="722472"/>
    <lineage>
        <taxon>Bacteria</taxon>
        <taxon>Pseudomonadati</taxon>
        <taxon>Pseudomonadota</taxon>
        <taxon>Alphaproteobacteria</taxon>
        <taxon>Hyphomicrobiales</taxon>
        <taxon>Nitrobacteraceae</taxon>
        <taxon>Bradyrhizobium</taxon>
    </lineage>
</organism>
<dbReference type="InterPro" id="IPR009609">
    <property type="entry name" value="Phosphonate_metab_PhnG"/>
</dbReference>
<sequence length="137" mass="14586">MAVLAHSEAVDIAGHLKAIALPAHEDLREPENGLVMVRGRIGGDGAPFNLGEATVSRAAVRLSTGEVGFGYTLGRDRHKAKLIALCDAMVQSDEFVAAVEAEVIAPLREAMIEKRSRKAAEAAATRVDFYTMVRGEG</sequence>
<evidence type="ECO:0000313" key="1">
    <source>
        <dbReference type="EMBL" id="KRR19069.1"/>
    </source>
</evidence>
<evidence type="ECO:0000313" key="2">
    <source>
        <dbReference type="Proteomes" id="UP000051660"/>
    </source>
</evidence>
<name>A0A0R3MNA3_9BRAD</name>
<reference evidence="1 2" key="1">
    <citation type="submission" date="2014-03" db="EMBL/GenBank/DDBJ databases">
        <title>Bradyrhizobium valentinum sp. nov., isolated from effective nodules of Lupinus mariae-josephae, a lupine endemic of basic-lime soils in Eastern Spain.</title>
        <authorList>
            <person name="Duran D."/>
            <person name="Rey L."/>
            <person name="Navarro A."/>
            <person name="Busquets A."/>
            <person name="Imperial J."/>
            <person name="Ruiz-Argueso T."/>
        </authorList>
    </citation>
    <scope>NUCLEOTIDE SEQUENCE [LARGE SCALE GENOMIC DNA]</scope>
    <source>
        <strain evidence="1 2">CCBAU 23086</strain>
    </source>
</reference>
<dbReference type="EMBL" id="LLYB01000101">
    <property type="protein sequence ID" value="KRR19069.1"/>
    <property type="molecule type" value="Genomic_DNA"/>
</dbReference>
<protein>
    <submittedName>
        <fullName evidence="1">Phosphonate C-P lyase system protein PhnG</fullName>
    </submittedName>
</protein>
<comment type="caution">
    <text evidence="1">The sequence shown here is derived from an EMBL/GenBank/DDBJ whole genome shotgun (WGS) entry which is preliminary data.</text>
</comment>
<dbReference type="GO" id="GO:0016829">
    <property type="term" value="F:lyase activity"/>
    <property type="evidence" value="ECO:0007669"/>
    <property type="project" value="UniProtKB-KW"/>
</dbReference>
<dbReference type="Pfam" id="PF06754">
    <property type="entry name" value="PhnG"/>
    <property type="match status" value="1"/>
</dbReference>
<dbReference type="STRING" id="722472.SAMN05444321_4146"/>
<keyword evidence="1" id="KW-0456">Lyase</keyword>
<dbReference type="AlphaFoldDB" id="A0A0R3MNA3"/>
<dbReference type="GO" id="GO:0019634">
    <property type="term" value="P:organic phosphonate metabolic process"/>
    <property type="evidence" value="ECO:0007669"/>
    <property type="project" value="InterPro"/>
</dbReference>
<dbReference type="NCBIfam" id="TIGR03293">
    <property type="entry name" value="PhnG_redo"/>
    <property type="match status" value="1"/>
</dbReference>
<proteinExistence type="predicted"/>
<gene>
    <name evidence="1" type="ORF">CQ14_19360</name>
</gene>
<dbReference type="RefSeq" id="WP_057861402.1">
    <property type="nucleotide sequence ID" value="NZ_LLYB01000101.1"/>
</dbReference>
<dbReference type="GO" id="GO:0015716">
    <property type="term" value="P:organic phosphonate transport"/>
    <property type="evidence" value="ECO:0007669"/>
    <property type="project" value="InterPro"/>
</dbReference>